<feature type="transmembrane region" description="Helical" evidence="7">
    <location>
        <begin position="6"/>
        <end position="23"/>
    </location>
</feature>
<keyword evidence="5 7" id="KW-1133">Transmembrane helix</keyword>
<evidence type="ECO:0000313" key="9">
    <source>
        <dbReference type="Proteomes" id="UP000194816"/>
    </source>
</evidence>
<protein>
    <submittedName>
        <fullName evidence="8">Diacylglyceryl transferase</fullName>
    </submittedName>
</protein>
<evidence type="ECO:0000256" key="4">
    <source>
        <dbReference type="ARBA" id="ARBA00022692"/>
    </source>
</evidence>
<comment type="similarity">
    <text evidence="1">Belongs to the Lgt family.</text>
</comment>
<feature type="transmembrane region" description="Helical" evidence="7">
    <location>
        <begin position="72"/>
        <end position="93"/>
    </location>
</feature>
<dbReference type="RefSeq" id="WP_029441944.1">
    <property type="nucleotide sequence ID" value="NZ_MOOK01000037.1"/>
</dbReference>
<feature type="transmembrane region" description="Helical" evidence="7">
    <location>
        <begin position="178"/>
        <end position="195"/>
    </location>
</feature>
<reference evidence="8 9" key="1">
    <citation type="submission" date="2016-10" db="EMBL/GenBank/DDBJ databases">
        <title>Comparative genomics of Bacillus thuringiensis reveals a path to pathogens against multiple invertebrate hosts.</title>
        <authorList>
            <person name="Zheng J."/>
            <person name="Gao Q."/>
            <person name="Liu H."/>
            <person name="Peng D."/>
            <person name="Ruan L."/>
            <person name="Sun M."/>
        </authorList>
    </citation>
    <scope>NUCLEOTIDE SEQUENCE [LARGE SCALE GENOMIC DNA]</scope>
    <source>
        <strain evidence="8">BGSC 4AU1</strain>
    </source>
</reference>
<evidence type="ECO:0000256" key="6">
    <source>
        <dbReference type="ARBA" id="ARBA00023136"/>
    </source>
</evidence>
<sequence>MEWIVRLQPISLIIGSLFGFMLMKRKMRHQNVLYEKMMDAVTNAFLIIVFVWKFAPAILNPVWAFVAPVQAILAVGSMQHIVVGCVIASVYIVWKSKKEQFSLRILLDALPFGLCVSIIFYFLLHHEVGAQTTLPWGMKIYESKLLYHPIFVYEIILALCIMGLLWMKNERLGNGKNISVFLIVEGSSHIIISIISEQNSVLFGLSIQQIMSFCIISLGILLIPKK</sequence>
<evidence type="ECO:0000256" key="1">
    <source>
        <dbReference type="ARBA" id="ARBA00007150"/>
    </source>
</evidence>
<evidence type="ECO:0000256" key="5">
    <source>
        <dbReference type="ARBA" id="ARBA00022989"/>
    </source>
</evidence>
<dbReference type="InterPro" id="IPR001640">
    <property type="entry name" value="Lgt"/>
</dbReference>
<feature type="transmembrane region" description="Helical" evidence="7">
    <location>
        <begin position="201"/>
        <end position="223"/>
    </location>
</feature>
<dbReference type="AlphaFoldDB" id="A0A9X6LZI3"/>
<evidence type="ECO:0000256" key="2">
    <source>
        <dbReference type="ARBA" id="ARBA00022475"/>
    </source>
</evidence>
<name>A0A9X6LZI3_BACUH</name>
<dbReference type="PANTHER" id="PTHR30589">
    <property type="entry name" value="PROLIPOPROTEIN DIACYLGLYCERYL TRANSFERASE"/>
    <property type="match status" value="1"/>
</dbReference>
<keyword evidence="6 7" id="KW-0472">Membrane</keyword>
<dbReference type="GO" id="GO:0042158">
    <property type="term" value="P:lipoprotein biosynthetic process"/>
    <property type="evidence" value="ECO:0007669"/>
    <property type="project" value="InterPro"/>
</dbReference>
<keyword evidence="3 8" id="KW-0808">Transferase</keyword>
<evidence type="ECO:0000313" key="8">
    <source>
        <dbReference type="EMBL" id="OUB60293.1"/>
    </source>
</evidence>
<dbReference type="GO" id="GO:0005886">
    <property type="term" value="C:plasma membrane"/>
    <property type="evidence" value="ECO:0007669"/>
    <property type="project" value="InterPro"/>
</dbReference>
<proteinExistence type="inferred from homology"/>
<comment type="caution">
    <text evidence="8">The sequence shown here is derived from an EMBL/GenBank/DDBJ whole genome shotgun (WGS) entry which is preliminary data.</text>
</comment>
<keyword evidence="2" id="KW-1003">Cell membrane</keyword>
<dbReference type="EMBL" id="MOOK01000037">
    <property type="protein sequence ID" value="OUB60293.1"/>
    <property type="molecule type" value="Genomic_DNA"/>
</dbReference>
<organism evidence="8 9">
    <name type="scientific">Bacillus thuringiensis subsp. higo</name>
    <dbReference type="NCBI Taxonomy" id="132266"/>
    <lineage>
        <taxon>Bacteria</taxon>
        <taxon>Bacillati</taxon>
        <taxon>Bacillota</taxon>
        <taxon>Bacilli</taxon>
        <taxon>Bacillales</taxon>
        <taxon>Bacillaceae</taxon>
        <taxon>Bacillus</taxon>
        <taxon>Bacillus cereus group</taxon>
    </lineage>
</organism>
<feature type="transmembrane region" description="Helical" evidence="7">
    <location>
        <begin position="44"/>
        <end position="66"/>
    </location>
</feature>
<gene>
    <name evidence="8" type="ORF">BK716_03470</name>
</gene>
<keyword evidence="4 7" id="KW-0812">Transmembrane</keyword>
<dbReference type="GO" id="GO:0008961">
    <property type="term" value="F:phosphatidylglycerol-prolipoprotein diacylglyceryl transferase activity"/>
    <property type="evidence" value="ECO:0007669"/>
    <property type="project" value="InterPro"/>
</dbReference>
<feature type="transmembrane region" description="Helical" evidence="7">
    <location>
        <begin position="105"/>
        <end position="125"/>
    </location>
</feature>
<accession>A0A9X6LZI3</accession>
<dbReference type="PANTHER" id="PTHR30589:SF0">
    <property type="entry name" value="PHOSPHATIDYLGLYCEROL--PROLIPOPROTEIN DIACYLGLYCERYL TRANSFERASE"/>
    <property type="match status" value="1"/>
</dbReference>
<evidence type="ECO:0000256" key="3">
    <source>
        <dbReference type="ARBA" id="ARBA00022679"/>
    </source>
</evidence>
<evidence type="ECO:0000256" key="7">
    <source>
        <dbReference type="SAM" id="Phobius"/>
    </source>
</evidence>
<dbReference type="Pfam" id="PF01790">
    <property type="entry name" value="LGT"/>
    <property type="match status" value="1"/>
</dbReference>
<dbReference type="Proteomes" id="UP000194816">
    <property type="component" value="Unassembled WGS sequence"/>
</dbReference>
<feature type="transmembrane region" description="Helical" evidence="7">
    <location>
        <begin position="145"/>
        <end position="166"/>
    </location>
</feature>